<proteinExistence type="predicted"/>
<keyword evidence="2" id="KW-1185">Reference proteome</keyword>
<protein>
    <recommendedName>
        <fullName evidence="3">Tail protein</fullName>
    </recommendedName>
</protein>
<dbReference type="Pfam" id="PF18906">
    <property type="entry name" value="Phage_tube_2"/>
    <property type="match status" value="1"/>
</dbReference>
<name>A0A8J7KNG3_9ACTN</name>
<comment type="caution">
    <text evidence="1">The sequence shown here is derived from an EMBL/GenBank/DDBJ whole genome shotgun (WGS) entry which is preliminary data.</text>
</comment>
<sequence length="399" mass="41458">MSMPIASYRSILGLGKETTPGTIAAPTLFVPFRGELKPKDHLKLLPDNGMRGSAVKTYDHIPGPLHAEYDWSGDVFADSIGIPLSLLGDVTVTGTPTGSGATTLTAASIVGASSVLSLASIPAGTLVQVDAGPIAEIRTTGTPTGSGPYTIPLTGAPLAYPHATSAALVPVTAPFTHAFSTLNSGTTQPPTWTVTDFNGLTTRQFAGLKFSECALKFNGDGLLEYSAKALSLASVLGTVPVPSYTPVTPMPGWSGTVAIAGTSVTYVVDAEVSIKRPVTPIPAADGSQAPYALWSEEVEVSGKLTVVMEDETELLRYLQNTKPALDINFTQGTGANLSGIRLRMSKCAYTLAEINRGKKYAEITITFEADANVTDVGASGGYSPIKATVTNALPFGTFK</sequence>
<gene>
    <name evidence="1" type="ORF">IW245_006420</name>
</gene>
<accession>A0A8J7KNG3</accession>
<organism evidence="1 2">
    <name type="scientific">Longispora fulva</name>
    <dbReference type="NCBI Taxonomy" id="619741"/>
    <lineage>
        <taxon>Bacteria</taxon>
        <taxon>Bacillati</taxon>
        <taxon>Actinomycetota</taxon>
        <taxon>Actinomycetes</taxon>
        <taxon>Micromonosporales</taxon>
        <taxon>Micromonosporaceae</taxon>
        <taxon>Longispora</taxon>
    </lineage>
</organism>
<dbReference type="InterPro" id="IPR044000">
    <property type="entry name" value="Phage_tube_2"/>
</dbReference>
<dbReference type="EMBL" id="JADOUF010000001">
    <property type="protein sequence ID" value="MBG6140226.1"/>
    <property type="molecule type" value="Genomic_DNA"/>
</dbReference>
<reference evidence="1" key="1">
    <citation type="submission" date="2020-11" db="EMBL/GenBank/DDBJ databases">
        <title>Sequencing the genomes of 1000 actinobacteria strains.</title>
        <authorList>
            <person name="Klenk H.-P."/>
        </authorList>
    </citation>
    <scope>NUCLEOTIDE SEQUENCE</scope>
    <source>
        <strain evidence="1">DSM 45356</strain>
    </source>
</reference>
<dbReference type="Proteomes" id="UP000622552">
    <property type="component" value="Unassembled WGS sequence"/>
</dbReference>
<evidence type="ECO:0000313" key="1">
    <source>
        <dbReference type="EMBL" id="MBG6140226.1"/>
    </source>
</evidence>
<evidence type="ECO:0008006" key="3">
    <source>
        <dbReference type="Google" id="ProtNLM"/>
    </source>
</evidence>
<evidence type="ECO:0000313" key="2">
    <source>
        <dbReference type="Proteomes" id="UP000622552"/>
    </source>
</evidence>
<dbReference type="AlphaFoldDB" id="A0A8J7KNG3"/>